<evidence type="ECO:0000256" key="1">
    <source>
        <dbReference type="SAM" id="MobiDB-lite"/>
    </source>
</evidence>
<dbReference type="RefSeq" id="XP_018292018.1">
    <property type="nucleotide sequence ID" value="XM_018443308.1"/>
</dbReference>
<evidence type="ECO:0000256" key="2">
    <source>
        <dbReference type="SAM" id="Phobius"/>
    </source>
</evidence>
<feature type="transmembrane region" description="Helical" evidence="2">
    <location>
        <begin position="91"/>
        <end position="111"/>
    </location>
</feature>
<dbReference type="Proteomes" id="UP000077315">
    <property type="component" value="Unassembled WGS sequence"/>
</dbReference>
<reference evidence="4" key="1">
    <citation type="submission" date="2015-06" db="EMBL/GenBank/DDBJ databases">
        <title>Expansion of signal transduction pathways in fungi by whole-genome duplication.</title>
        <authorList>
            <consortium name="DOE Joint Genome Institute"/>
            <person name="Corrochano L.M."/>
            <person name="Kuo A."/>
            <person name="Marcet-Houben M."/>
            <person name="Polaino S."/>
            <person name="Salamov A."/>
            <person name="Villalobos J.M."/>
            <person name="Alvarez M.I."/>
            <person name="Avalos J."/>
            <person name="Benito E.P."/>
            <person name="Benoit I."/>
            <person name="Burger G."/>
            <person name="Camino L.P."/>
            <person name="Canovas D."/>
            <person name="Cerda-Olmedo E."/>
            <person name="Cheng J.-F."/>
            <person name="Dominguez A."/>
            <person name="Elias M."/>
            <person name="Eslava A.P."/>
            <person name="Glaser F."/>
            <person name="Grimwood J."/>
            <person name="Gutierrez G."/>
            <person name="Heitman J."/>
            <person name="Henrissat B."/>
            <person name="Iturriaga E.A."/>
            <person name="Lang B.F."/>
            <person name="Lavin J.L."/>
            <person name="Lee S."/>
            <person name="Li W."/>
            <person name="Lindquist E."/>
            <person name="Lopez-Garcia S."/>
            <person name="Luque E.M."/>
            <person name="Marcos A.T."/>
            <person name="Martin J."/>
            <person name="McCluskey K."/>
            <person name="Medina H.R."/>
            <person name="Miralles-Duran A."/>
            <person name="Miyazaki A."/>
            <person name="Munoz-Torres E."/>
            <person name="Oguiza J.A."/>
            <person name="Ohm R."/>
            <person name="Olmedo M."/>
            <person name="Orejas M."/>
            <person name="Ortiz-Castellanos L."/>
            <person name="Pisabarro A.G."/>
            <person name="Rodriguez-Romero J."/>
            <person name="Ruiz-Herrera J."/>
            <person name="Ruiz-Vazquez R."/>
            <person name="Sanz C."/>
            <person name="Schackwitz W."/>
            <person name="Schmutz J."/>
            <person name="Shahriari M."/>
            <person name="Shelest E."/>
            <person name="Silva-Franco F."/>
            <person name="Soanes D."/>
            <person name="Syed K."/>
            <person name="Tagua V.G."/>
            <person name="Talbot N.J."/>
            <person name="Thon M."/>
            <person name="De vries R.P."/>
            <person name="Wiebenga A."/>
            <person name="Yadav J.S."/>
            <person name="Braun E.L."/>
            <person name="Baker S."/>
            <person name="Garre V."/>
            <person name="Horwitz B."/>
            <person name="Torres-Martinez S."/>
            <person name="Idnurm A."/>
            <person name="Herrera-Estrella A."/>
            <person name="Gabaldon T."/>
            <person name="Grigoriev I.V."/>
        </authorList>
    </citation>
    <scope>NUCLEOTIDE SEQUENCE [LARGE SCALE GENOMIC DNA]</scope>
    <source>
        <strain evidence="4">NRRL 1555(-)</strain>
    </source>
</reference>
<dbReference type="AlphaFoldDB" id="A0A162NGD6"/>
<organism evidence="3 4">
    <name type="scientific">Phycomyces blakesleeanus (strain ATCC 8743b / DSM 1359 / FGSC 10004 / NBRC 33097 / NRRL 1555)</name>
    <dbReference type="NCBI Taxonomy" id="763407"/>
    <lineage>
        <taxon>Eukaryota</taxon>
        <taxon>Fungi</taxon>
        <taxon>Fungi incertae sedis</taxon>
        <taxon>Mucoromycota</taxon>
        <taxon>Mucoromycotina</taxon>
        <taxon>Mucoromycetes</taxon>
        <taxon>Mucorales</taxon>
        <taxon>Phycomycetaceae</taxon>
        <taxon>Phycomyces</taxon>
    </lineage>
</organism>
<keyword evidence="2" id="KW-0472">Membrane</keyword>
<dbReference type="VEuPathDB" id="FungiDB:PHYBLDRAFT_77887"/>
<accession>A0A162NGD6</accession>
<keyword evidence="2" id="KW-1133">Transmembrane helix</keyword>
<name>A0A162NGD6_PHYB8</name>
<sequence>MDKHSQHNPSEYNPPPPSYSESESSAHQAVFPELAPSAPASAPYDNRGQYYPSPTNPYLSPRGTYQSRGYQAIIIDRQPSPIRMYDTERQFPLAAMMFLFGWVLPPIWILGACCCVGSRNSYEAWWGKANLVMVVLLLFSTITYSIAAITIGNWSMGPRMVAQIMGLETE</sequence>
<keyword evidence="4" id="KW-1185">Reference proteome</keyword>
<evidence type="ECO:0000313" key="4">
    <source>
        <dbReference type="Proteomes" id="UP000077315"/>
    </source>
</evidence>
<dbReference type="EMBL" id="KV440980">
    <property type="protein sequence ID" value="OAD73978.1"/>
    <property type="molecule type" value="Genomic_DNA"/>
</dbReference>
<feature type="transmembrane region" description="Helical" evidence="2">
    <location>
        <begin position="131"/>
        <end position="151"/>
    </location>
</feature>
<keyword evidence="2" id="KW-0812">Transmembrane</keyword>
<proteinExistence type="predicted"/>
<protein>
    <submittedName>
        <fullName evidence="3">Uncharacterized protein</fullName>
    </submittedName>
</protein>
<evidence type="ECO:0000313" key="3">
    <source>
        <dbReference type="EMBL" id="OAD73978.1"/>
    </source>
</evidence>
<dbReference type="InParanoid" id="A0A162NGD6"/>
<feature type="region of interest" description="Disordered" evidence="1">
    <location>
        <begin position="1"/>
        <end position="30"/>
    </location>
</feature>
<gene>
    <name evidence="3" type="ORF">PHYBLDRAFT_77887</name>
</gene>
<dbReference type="OrthoDB" id="2289831at2759"/>
<dbReference type="GeneID" id="29004213"/>